<name>A0A238K7K7_9RHOB</name>
<reference evidence="2 3" key="1">
    <citation type="submission" date="2017-05" db="EMBL/GenBank/DDBJ databases">
        <authorList>
            <person name="Song R."/>
            <person name="Chenine A.L."/>
            <person name="Ruprecht R.M."/>
        </authorList>
    </citation>
    <scope>NUCLEOTIDE SEQUENCE [LARGE SCALE GENOMIC DNA]</scope>
    <source>
        <strain evidence="2 3">CECT 8898</strain>
    </source>
</reference>
<dbReference type="Proteomes" id="UP000207598">
    <property type="component" value="Unassembled WGS sequence"/>
</dbReference>
<evidence type="ECO:0008006" key="4">
    <source>
        <dbReference type="Google" id="ProtNLM"/>
    </source>
</evidence>
<evidence type="ECO:0000313" key="2">
    <source>
        <dbReference type="EMBL" id="SMX38868.1"/>
    </source>
</evidence>
<protein>
    <recommendedName>
        <fullName evidence="4">DUF1344 domain-containing protein</fullName>
    </recommendedName>
</protein>
<feature type="chain" id="PRO_5012895791" description="DUF1344 domain-containing protein" evidence="1">
    <location>
        <begin position="20"/>
        <end position="85"/>
    </location>
</feature>
<proteinExistence type="predicted"/>
<dbReference type="EMBL" id="FXYF01000004">
    <property type="protein sequence ID" value="SMX38868.1"/>
    <property type="molecule type" value="Genomic_DNA"/>
</dbReference>
<gene>
    <name evidence="2" type="ORF">MAA8898_01760</name>
</gene>
<evidence type="ECO:0000313" key="3">
    <source>
        <dbReference type="Proteomes" id="UP000207598"/>
    </source>
</evidence>
<feature type="signal peptide" evidence="1">
    <location>
        <begin position="1"/>
        <end position="19"/>
    </location>
</feature>
<dbReference type="OrthoDB" id="7871237at2"/>
<evidence type="ECO:0000256" key="1">
    <source>
        <dbReference type="SAM" id="SignalP"/>
    </source>
</evidence>
<keyword evidence="3" id="KW-1185">Reference proteome</keyword>
<accession>A0A238K7K7</accession>
<dbReference type="AlphaFoldDB" id="A0A238K7K7"/>
<sequence>MRPMIAAAVAVLFALPALADETQGQILAYDRVSNILVLSDKTVWQLPATLEVPADLVAGDSVKLVYTTSGEDGVKSIDALTRVAN</sequence>
<keyword evidence="1" id="KW-0732">Signal</keyword>
<organism evidence="2 3">
    <name type="scientific">Maliponia aquimaris</name>
    <dbReference type="NCBI Taxonomy" id="1673631"/>
    <lineage>
        <taxon>Bacteria</taxon>
        <taxon>Pseudomonadati</taxon>
        <taxon>Pseudomonadota</taxon>
        <taxon>Alphaproteobacteria</taxon>
        <taxon>Rhodobacterales</taxon>
        <taxon>Paracoccaceae</taxon>
        <taxon>Maliponia</taxon>
    </lineage>
</organism>